<dbReference type="KEGG" id="dcr:108212395"/>
<organism evidence="1">
    <name type="scientific">Daucus carota subsp. sativus</name>
    <name type="common">Carrot</name>
    <dbReference type="NCBI Taxonomy" id="79200"/>
    <lineage>
        <taxon>Eukaryota</taxon>
        <taxon>Viridiplantae</taxon>
        <taxon>Streptophyta</taxon>
        <taxon>Embryophyta</taxon>
        <taxon>Tracheophyta</taxon>
        <taxon>Spermatophyta</taxon>
        <taxon>Magnoliopsida</taxon>
        <taxon>eudicotyledons</taxon>
        <taxon>Gunneridae</taxon>
        <taxon>Pentapetalae</taxon>
        <taxon>asterids</taxon>
        <taxon>campanulids</taxon>
        <taxon>Apiales</taxon>
        <taxon>Apiaceae</taxon>
        <taxon>Apioideae</taxon>
        <taxon>Scandiceae</taxon>
        <taxon>Daucinae</taxon>
        <taxon>Daucus</taxon>
        <taxon>Daucus sect. Daucus</taxon>
    </lineage>
</organism>
<evidence type="ECO:0000313" key="2">
    <source>
        <dbReference type="EMBL" id="WOG92494.1"/>
    </source>
</evidence>
<name>A0A161XY08_DAUCS</name>
<dbReference type="OrthoDB" id="671172at2759"/>
<dbReference type="STRING" id="79200.A0A161XY08"/>
<sequence>MASSSVDHGIGGTDTSSLDVLHPEIIETRVLAKLDGRSIASVACTSNLLRTLCNRKSLWRGICNSTWDSVKHPLVQQTICSFPGSYRSFYNDSFPVLCSSRTKKGGLRDQVKTRELISAVDIHYEKNPVHSKVLVTNVHASSFPQSLFCVDLIESNETVEMPLKYEGDENKCMLKLEEKLTLSWIVIDPTLKRAANVSSSRPVCVKPYWDGTSIKVIYATILSGDSCGIYKTEFVECRIVAIFGCEEGKNIELRKLSFCVVDMERTRLKGEKTLRILQEAMVSGQRKKRNGEAKEVYSKYLSILSERDVKKRRQNMLYSVLWIITVSFWFSSPFA</sequence>
<reference evidence="1" key="1">
    <citation type="journal article" date="2016" name="Nat. Genet.">
        <title>A high-quality carrot genome assembly provides new insights into carotenoid accumulation and asterid genome evolution.</title>
        <authorList>
            <person name="Iorizzo M."/>
            <person name="Ellison S."/>
            <person name="Senalik D."/>
            <person name="Zeng P."/>
            <person name="Satapoomin P."/>
            <person name="Huang J."/>
            <person name="Bowman M."/>
            <person name="Iovene M."/>
            <person name="Sanseverino W."/>
            <person name="Cavagnaro P."/>
            <person name="Yildiz M."/>
            <person name="Macko-Podgorni A."/>
            <person name="Moranska E."/>
            <person name="Grzebelus E."/>
            <person name="Grzebelus D."/>
            <person name="Ashrafi H."/>
            <person name="Zheng Z."/>
            <person name="Cheng S."/>
            <person name="Spooner D."/>
            <person name="Van Deynze A."/>
            <person name="Simon P."/>
        </authorList>
    </citation>
    <scope>NUCLEOTIDE SEQUENCE [LARGE SCALE GENOMIC DNA]</scope>
    <source>
        <tissue evidence="1">Leaf</tissue>
    </source>
</reference>
<dbReference type="Proteomes" id="UP000077755">
    <property type="component" value="Chromosome 3"/>
</dbReference>
<dbReference type="SUPFAM" id="SSF81383">
    <property type="entry name" value="F-box domain"/>
    <property type="match status" value="1"/>
</dbReference>
<evidence type="ECO:0008006" key="4">
    <source>
        <dbReference type="Google" id="ProtNLM"/>
    </source>
</evidence>
<dbReference type="AlphaFoldDB" id="A0A161XY08"/>
<keyword evidence="3" id="KW-1185">Reference proteome</keyword>
<reference evidence="2" key="2">
    <citation type="submission" date="2022-03" db="EMBL/GenBank/DDBJ databases">
        <title>Draft title - Genomic analysis of global carrot germplasm unveils the trajectory of domestication and the origin of high carotenoid orange carrot.</title>
        <authorList>
            <person name="Iorizzo M."/>
            <person name="Ellison S."/>
            <person name="Senalik D."/>
            <person name="Macko-Podgorni A."/>
            <person name="Grzebelus D."/>
            <person name="Bostan H."/>
            <person name="Rolling W."/>
            <person name="Curaba J."/>
            <person name="Simon P."/>
        </authorList>
    </citation>
    <scope>NUCLEOTIDE SEQUENCE</scope>
    <source>
        <tissue evidence="2">Leaf</tissue>
    </source>
</reference>
<dbReference type="EMBL" id="CP093345">
    <property type="protein sequence ID" value="WOG92494.1"/>
    <property type="molecule type" value="Genomic_DNA"/>
</dbReference>
<gene>
    <name evidence="1" type="ORF">DCAR_010331</name>
    <name evidence="2" type="ORF">DCAR_0311763</name>
</gene>
<dbReference type="InterPro" id="IPR036047">
    <property type="entry name" value="F-box-like_dom_sf"/>
</dbReference>
<evidence type="ECO:0000313" key="3">
    <source>
        <dbReference type="Proteomes" id="UP000077755"/>
    </source>
</evidence>
<dbReference type="EMBL" id="LNRQ01000003">
    <property type="protein sequence ID" value="KZN01577.1"/>
    <property type="molecule type" value="Genomic_DNA"/>
</dbReference>
<proteinExistence type="predicted"/>
<evidence type="ECO:0000313" key="1">
    <source>
        <dbReference type="EMBL" id="KZN01577.1"/>
    </source>
</evidence>
<dbReference type="Gramene" id="KZN01577">
    <property type="protein sequence ID" value="KZN01577"/>
    <property type="gene ID" value="DCAR_010331"/>
</dbReference>
<dbReference type="Gene3D" id="1.20.1280.50">
    <property type="match status" value="1"/>
</dbReference>
<dbReference type="PANTHER" id="PTHR33736">
    <property type="entry name" value="F-BOX PROTEIN-RELATED"/>
    <property type="match status" value="1"/>
</dbReference>
<dbReference type="InterPro" id="IPR045283">
    <property type="entry name" value="AT3G44326-like"/>
</dbReference>
<protein>
    <recommendedName>
        <fullName evidence="4">F-box domain-containing protein</fullName>
    </recommendedName>
</protein>
<accession>A0A161XY08</accession>
<dbReference type="PANTHER" id="PTHR33736:SF18">
    <property type="entry name" value="F-BOX DOMAIN-CONTAINING PROTEIN"/>
    <property type="match status" value="1"/>
</dbReference>